<evidence type="ECO:0000313" key="1">
    <source>
        <dbReference type="EMBL" id="GBC10581.1"/>
    </source>
</evidence>
<organism evidence="1 2">
    <name type="scientific">Rhizophagus clarus</name>
    <dbReference type="NCBI Taxonomy" id="94130"/>
    <lineage>
        <taxon>Eukaryota</taxon>
        <taxon>Fungi</taxon>
        <taxon>Fungi incertae sedis</taxon>
        <taxon>Mucoromycota</taxon>
        <taxon>Glomeromycotina</taxon>
        <taxon>Glomeromycetes</taxon>
        <taxon>Glomerales</taxon>
        <taxon>Glomeraceae</taxon>
        <taxon>Rhizophagus</taxon>
    </lineage>
</organism>
<accession>A0A2Z6S7G2</accession>
<reference evidence="1 2" key="1">
    <citation type="submission" date="2017-11" db="EMBL/GenBank/DDBJ databases">
        <title>The genome of Rhizophagus clarus HR1 reveals common genetic basis of auxotrophy among arbuscular mycorrhizal fungi.</title>
        <authorList>
            <person name="Kobayashi Y."/>
        </authorList>
    </citation>
    <scope>NUCLEOTIDE SEQUENCE [LARGE SCALE GENOMIC DNA]</scope>
    <source>
        <strain evidence="1 2">HR1</strain>
    </source>
</reference>
<comment type="caution">
    <text evidence="1">The sequence shown here is derived from an EMBL/GenBank/DDBJ whole genome shotgun (WGS) entry which is preliminary data.</text>
</comment>
<sequence length="598" mass="69870">MGWDNKNIIDVLLSNINFCPFSCKVDEYEIFIYELGSSIRSDWNKVGNGYKSSIIHTYKKRAAIFISEIDDNKCYVYIYQDFKIQKIFVGTTPDDVWKNSGFIQKFSGKELFGLKDQITLQKLNNLRILQCVFREWELNSELKLLYPPEYQFSDRELSAWLSLLCAAGCSDITPWSHGKSKVGFYTIIKSRRHTVLNGFGILPIKKPKFHRLKFKIEQIDQFDHFFMRKDVVNMSSYRTHSKSGLPIMYLQDHNRFVYQDDLNGLCSECNECGYEIFTSINTIIAAHVDEFLKKELIKKLNILRKYMKHEYIKDLKITSSGTLVNLDELNEDGAVIIVDYKIRILPQNTRKIKSQFFGKRGWTLHSSLVYTKDITNNKLDIQISQAIKRYVKPDGTIESSDHIEIAIHDIAGTKVANLLPNRNQDISIIKEIIDIIFIARIMFIFCIEKEKVGTIARIKSLHEWTWPQKKNEKPNPEYSTHTKSSKKWTLPIVVSKVLVDNNNHNVFVSKWALKPNKNYKQELWKRISKSAKHLLENMFHTGTANPNNKFTAQQIYEELMRRVQFGELDEMTYLKSLLFRIGLLVSPRNGKKSWQYVN</sequence>
<keyword evidence="2" id="KW-1185">Reference proteome</keyword>
<protein>
    <submittedName>
        <fullName evidence="1">Uncharacterized protein</fullName>
    </submittedName>
</protein>
<gene>
    <name evidence="1" type="ORF">RclHR1_09740006</name>
</gene>
<evidence type="ECO:0000313" key="2">
    <source>
        <dbReference type="Proteomes" id="UP000247702"/>
    </source>
</evidence>
<dbReference type="EMBL" id="BEXD01004397">
    <property type="protein sequence ID" value="GBC10581.1"/>
    <property type="molecule type" value="Genomic_DNA"/>
</dbReference>
<dbReference type="AlphaFoldDB" id="A0A2Z6S7G2"/>
<name>A0A2Z6S7G2_9GLOM</name>
<dbReference type="Proteomes" id="UP000247702">
    <property type="component" value="Unassembled WGS sequence"/>
</dbReference>
<proteinExistence type="predicted"/>